<dbReference type="Gene3D" id="1.10.630.10">
    <property type="entry name" value="Cytochrome P450"/>
    <property type="match status" value="2"/>
</dbReference>
<dbReference type="GO" id="GO:0004497">
    <property type="term" value="F:monooxygenase activity"/>
    <property type="evidence" value="ECO:0007669"/>
    <property type="project" value="InterPro"/>
</dbReference>
<keyword evidence="3" id="KW-0560">Oxidoreductase</keyword>
<dbReference type="GO" id="GO:0016705">
    <property type="term" value="F:oxidoreductase activity, acting on paired donors, with incorporation or reduction of molecular oxygen"/>
    <property type="evidence" value="ECO:0007669"/>
    <property type="project" value="InterPro"/>
</dbReference>
<keyword evidence="4" id="KW-0408">Iron</keyword>
<dbReference type="InterPro" id="IPR001128">
    <property type="entry name" value="Cyt_P450"/>
</dbReference>
<dbReference type="PANTHER" id="PTHR24296">
    <property type="entry name" value="CYTOCHROME P450"/>
    <property type="match status" value="1"/>
</dbReference>
<keyword evidence="5" id="KW-1185">Reference proteome</keyword>
<dbReference type="GO" id="GO:0005506">
    <property type="term" value="F:iron ion binding"/>
    <property type="evidence" value="ECO:0007669"/>
    <property type="project" value="InterPro"/>
</dbReference>
<evidence type="ECO:0000313" key="5">
    <source>
        <dbReference type="Proteomes" id="UP001515500"/>
    </source>
</evidence>
<dbReference type="Pfam" id="PF00067">
    <property type="entry name" value="p450"/>
    <property type="match status" value="1"/>
</dbReference>
<comment type="similarity">
    <text evidence="1">Belongs to the cytochrome P450 family.</text>
</comment>
<dbReference type="RefSeq" id="XP_039126989.1">
    <property type="nucleotide sequence ID" value="XM_039271055.1"/>
</dbReference>
<sequence length="252" mass="29372">MEFSKKPLKDALWIQCSGRLRIDPICLSIEKEEEEEKKKIMSKKAKKAFGDTQRLTLVRAMDWYPYTSQTMKMLDIGDFDILSHFDLEKETNDEFRRDVLIGYALTGREMVSSALSWFFWLLSSAPEVEEKTLKEVEEVELRKGMVCVLKYICYGEVEGVVGEDCDVFRPKRWLEDGVFRPKSPFKYPIFHAGPRTCLRKDVACIQMKVVATIVLEGFKVEALVEKGRVPEHEFTLTLRMIDGLRVQVRRRE</sequence>
<protein>
    <submittedName>
        <fullName evidence="6">Cytochrome P450 86A8-like</fullName>
    </submittedName>
</protein>
<dbReference type="SUPFAM" id="SSF48264">
    <property type="entry name" value="Cytochrome P450"/>
    <property type="match status" value="1"/>
</dbReference>
<evidence type="ECO:0000313" key="6">
    <source>
        <dbReference type="RefSeq" id="XP_039126989.1"/>
    </source>
</evidence>
<evidence type="ECO:0000256" key="1">
    <source>
        <dbReference type="ARBA" id="ARBA00010617"/>
    </source>
</evidence>
<name>A0AB40BK89_DIOCR</name>
<dbReference type="GO" id="GO:0020037">
    <property type="term" value="F:heme binding"/>
    <property type="evidence" value="ECO:0007669"/>
    <property type="project" value="InterPro"/>
</dbReference>
<evidence type="ECO:0000256" key="2">
    <source>
        <dbReference type="ARBA" id="ARBA00022723"/>
    </source>
</evidence>
<reference evidence="6" key="1">
    <citation type="submission" date="2025-08" db="UniProtKB">
        <authorList>
            <consortium name="RefSeq"/>
        </authorList>
    </citation>
    <scope>IDENTIFICATION</scope>
</reference>
<evidence type="ECO:0000256" key="4">
    <source>
        <dbReference type="ARBA" id="ARBA00023004"/>
    </source>
</evidence>
<proteinExistence type="inferred from homology"/>
<dbReference type="AlphaFoldDB" id="A0AB40BK89"/>
<dbReference type="InterPro" id="IPR036396">
    <property type="entry name" value="Cyt_P450_sf"/>
</dbReference>
<keyword evidence="2" id="KW-0479">Metal-binding</keyword>
<dbReference type="GeneID" id="120263167"/>
<accession>A0AB40BK89</accession>
<organism evidence="5 6">
    <name type="scientific">Dioscorea cayennensis subsp. rotundata</name>
    <name type="common">White Guinea yam</name>
    <name type="synonym">Dioscorea rotundata</name>
    <dbReference type="NCBI Taxonomy" id="55577"/>
    <lineage>
        <taxon>Eukaryota</taxon>
        <taxon>Viridiplantae</taxon>
        <taxon>Streptophyta</taxon>
        <taxon>Embryophyta</taxon>
        <taxon>Tracheophyta</taxon>
        <taxon>Spermatophyta</taxon>
        <taxon>Magnoliopsida</taxon>
        <taxon>Liliopsida</taxon>
        <taxon>Dioscoreales</taxon>
        <taxon>Dioscoreaceae</taxon>
        <taxon>Dioscorea</taxon>
    </lineage>
</organism>
<gene>
    <name evidence="6" type="primary">LOC120263167</name>
</gene>
<evidence type="ECO:0000256" key="3">
    <source>
        <dbReference type="ARBA" id="ARBA00023002"/>
    </source>
</evidence>
<dbReference type="Proteomes" id="UP001515500">
    <property type="component" value="Chromosome 6"/>
</dbReference>